<dbReference type="InterPro" id="IPR006175">
    <property type="entry name" value="YjgF/YER057c/UK114"/>
</dbReference>
<evidence type="ECO:0000313" key="3">
    <source>
        <dbReference type="Proteomes" id="UP000192319"/>
    </source>
</evidence>
<dbReference type="AlphaFoldDB" id="A0AA42BYQ2"/>
<dbReference type="GO" id="GO:0019239">
    <property type="term" value="F:deaminase activity"/>
    <property type="evidence" value="ECO:0007669"/>
    <property type="project" value="TreeGrafter"/>
</dbReference>
<evidence type="ECO:0000313" key="1">
    <source>
        <dbReference type="EMBL" id="MCV7380005.1"/>
    </source>
</evidence>
<sequence>MSKPEFFDTPGYGEIARTRNRYRQALRIGDRIEISGQGGWDADFTLPATSLEDEIAKACDNVEKTLAEAGATWSDVVSVHSYHVPTADDSIGGQHMSAMVDQFRRRFGDSLPVWTAVGVKALALAGQRVEIEAVAIAGSGSGSRPEATKGSS</sequence>
<evidence type="ECO:0000313" key="2">
    <source>
        <dbReference type="EMBL" id="OQZ91220.1"/>
    </source>
</evidence>
<name>A0AA42BYQ2_9MYCO</name>
<reference evidence="1" key="3">
    <citation type="journal article" date="2022" name="BMC Genomics">
        <title>Comparative genome analysis of mycobacteria focusing on tRNA and non-coding RNA.</title>
        <authorList>
            <person name="Behra P.R.K."/>
            <person name="Pettersson B.M.F."/>
            <person name="Ramesh M."/>
            <person name="Das S."/>
            <person name="Dasgupta S."/>
            <person name="Kirsebom L.A."/>
        </authorList>
    </citation>
    <scope>NUCLEOTIDE SEQUENCE</scope>
    <source>
        <strain evidence="1">CCUG 55640</strain>
    </source>
</reference>
<dbReference type="EMBL" id="JACKVH010000015">
    <property type="protein sequence ID" value="MCV7380005.1"/>
    <property type="molecule type" value="Genomic_DNA"/>
</dbReference>
<dbReference type="EMBL" id="MVHD01000011">
    <property type="protein sequence ID" value="OQZ91220.1"/>
    <property type="molecule type" value="Genomic_DNA"/>
</dbReference>
<organism evidence="1 4">
    <name type="scientific">Mycobacterium alsense</name>
    <dbReference type="NCBI Taxonomy" id="324058"/>
    <lineage>
        <taxon>Bacteria</taxon>
        <taxon>Bacillati</taxon>
        <taxon>Actinomycetota</taxon>
        <taxon>Actinomycetes</taxon>
        <taxon>Mycobacteriales</taxon>
        <taxon>Mycobacteriaceae</taxon>
        <taxon>Mycobacterium</taxon>
    </lineage>
</organism>
<dbReference type="Gene3D" id="3.30.1330.40">
    <property type="entry name" value="RutC-like"/>
    <property type="match status" value="1"/>
</dbReference>
<dbReference type="Proteomes" id="UP000192319">
    <property type="component" value="Unassembled WGS sequence"/>
</dbReference>
<reference evidence="2 3" key="1">
    <citation type="submission" date="2017-02" db="EMBL/GenBank/DDBJ databases">
        <title>The new phylogeny of genus Mycobacterium.</title>
        <authorList>
            <person name="Tortoli E."/>
            <person name="Trovato A."/>
            <person name="Cirillo D.M."/>
        </authorList>
    </citation>
    <scope>NUCLEOTIDE SEQUENCE [LARGE SCALE GENOMIC DNA]</scope>
    <source>
        <strain evidence="2 3">DSM 45230</strain>
    </source>
</reference>
<gene>
    <name evidence="2" type="ORF">BST11_09035</name>
    <name evidence="1" type="ORF">H7K38_15260</name>
</gene>
<dbReference type="PANTHER" id="PTHR11803">
    <property type="entry name" value="2-IMINOBUTANOATE/2-IMINOPROPANOATE DEAMINASE RIDA"/>
    <property type="match status" value="1"/>
</dbReference>
<comment type="caution">
    <text evidence="1">The sequence shown here is derived from an EMBL/GenBank/DDBJ whole genome shotgun (WGS) entry which is preliminary data.</text>
</comment>
<keyword evidence="3" id="KW-1185">Reference proteome</keyword>
<evidence type="ECO:0000313" key="4">
    <source>
        <dbReference type="Proteomes" id="UP001141650"/>
    </source>
</evidence>
<proteinExistence type="predicted"/>
<dbReference type="SUPFAM" id="SSF55298">
    <property type="entry name" value="YjgF-like"/>
    <property type="match status" value="1"/>
</dbReference>
<dbReference type="RefSeq" id="WP_083137583.1">
    <property type="nucleotide sequence ID" value="NZ_JACKVH010000015.1"/>
</dbReference>
<dbReference type="Pfam" id="PF01042">
    <property type="entry name" value="Ribonuc_L-PSP"/>
    <property type="match status" value="1"/>
</dbReference>
<dbReference type="PANTHER" id="PTHR11803:SF39">
    <property type="entry name" value="2-IMINOBUTANOATE_2-IMINOPROPANOATE DEAMINASE"/>
    <property type="match status" value="1"/>
</dbReference>
<dbReference type="InterPro" id="IPR035959">
    <property type="entry name" value="RutC-like_sf"/>
</dbReference>
<dbReference type="Proteomes" id="UP001141650">
    <property type="component" value="Unassembled WGS sequence"/>
</dbReference>
<reference evidence="1" key="2">
    <citation type="submission" date="2020-07" db="EMBL/GenBank/DDBJ databases">
        <authorList>
            <person name="Pettersson B.M.F."/>
            <person name="Behra P.R.K."/>
            <person name="Ramesh M."/>
            <person name="Das S."/>
            <person name="Dasgupta S."/>
            <person name="Kirsebom L.A."/>
        </authorList>
    </citation>
    <scope>NUCLEOTIDE SEQUENCE</scope>
    <source>
        <strain evidence="1">CCUG 55640</strain>
    </source>
</reference>
<dbReference type="GO" id="GO:0005829">
    <property type="term" value="C:cytosol"/>
    <property type="evidence" value="ECO:0007669"/>
    <property type="project" value="TreeGrafter"/>
</dbReference>
<protein>
    <submittedName>
        <fullName evidence="1">Uncharacterized protein</fullName>
    </submittedName>
</protein>
<accession>A0AA42BYQ2</accession>